<dbReference type="PANTHER" id="PTHR24012">
    <property type="entry name" value="RNA BINDING PROTEIN"/>
    <property type="match status" value="1"/>
</dbReference>
<dbReference type="EMBL" id="QGNW01000139">
    <property type="protein sequence ID" value="RVW92167.1"/>
    <property type="molecule type" value="Genomic_DNA"/>
</dbReference>
<organism evidence="5 6">
    <name type="scientific">Vitis vinifera</name>
    <name type="common">Grape</name>
    <dbReference type="NCBI Taxonomy" id="29760"/>
    <lineage>
        <taxon>Eukaryota</taxon>
        <taxon>Viridiplantae</taxon>
        <taxon>Streptophyta</taxon>
        <taxon>Embryophyta</taxon>
        <taxon>Tracheophyta</taxon>
        <taxon>Spermatophyta</taxon>
        <taxon>Magnoliopsida</taxon>
        <taxon>eudicotyledons</taxon>
        <taxon>Gunneridae</taxon>
        <taxon>Pentapetalae</taxon>
        <taxon>rosids</taxon>
        <taxon>Vitales</taxon>
        <taxon>Vitaceae</taxon>
        <taxon>Viteae</taxon>
        <taxon>Vitis</taxon>
    </lineage>
</organism>
<proteinExistence type="predicted"/>
<dbReference type="SUPFAM" id="SSF54928">
    <property type="entry name" value="RNA-binding domain, RBD"/>
    <property type="match status" value="1"/>
</dbReference>
<dbReference type="Proteomes" id="UP000288805">
    <property type="component" value="Unassembled WGS sequence"/>
</dbReference>
<dbReference type="PROSITE" id="PS50102">
    <property type="entry name" value="RRM"/>
    <property type="match status" value="1"/>
</dbReference>
<dbReference type="OrthoDB" id="1436297at2759"/>
<evidence type="ECO:0000313" key="6">
    <source>
        <dbReference type="Proteomes" id="UP000288805"/>
    </source>
</evidence>
<dbReference type="Pfam" id="PF00076">
    <property type="entry name" value="RRM_1"/>
    <property type="match status" value="1"/>
</dbReference>
<protein>
    <submittedName>
        <fullName evidence="5">Polyadenylate-binding protein 2</fullName>
    </submittedName>
</protein>
<sequence length="94" mass="10423">MDTIRGKFSEFGKVGTDVIIKDGNGKSRGFGFVYFELPDEAKKAVEALTGAILGSKKSFLGRAQKKAERVAWGAWWSWPDYLAHYYGAFGLRLG</sequence>
<evidence type="ECO:0000256" key="3">
    <source>
        <dbReference type="PROSITE-ProRule" id="PRU00176"/>
    </source>
</evidence>
<dbReference type="InterPro" id="IPR012677">
    <property type="entry name" value="Nucleotide-bd_a/b_plait_sf"/>
</dbReference>
<dbReference type="SMART" id="SM00360">
    <property type="entry name" value="RRM"/>
    <property type="match status" value="1"/>
</dbReference>
<reference evidence="5 6" key="1">
    <citation type="journal article" date="2018" name="PLoS Genet.">
        <title>Population sequencing reveals clonal diversity and ancestral inbreeding in the grapevine cultivar Chardonnay.</title>
        <authorList>
            <person name="Roach M.J."/>
            <person name="Johnson D.L."/>
            <person name="Bohlmann J."/>
            <person name="van Vuuren H.J."/>
            <person name="Jones S.J."/>
            <person name="Pretorius I.S."/>
            <person name="Schmidt S.A."/>
            <person name="Borneman A.R."/>
        </authorList>
    </citation>
    <scope>NUCLEOTIDE SEQUENCE [LARGE SCALE GENOMIC DNA]</scope>
    <source>
        <strain evidence="6">cv. Chardonnay</strain>
        <tissue evidence="5">Leaf</tissue>
    </source>
</reference>
<gene>
    <name evidence="5" type="primary">PAB2_3</name>
    <name evidence="5" type="ORF">CK203_027065</name>
</gene>
<name>A0A438I672_VITVI</name>
<dbReference type="InterPro" id="IPR000504">
    <property type="entry name" value="RRM_dom"/>
</dbReference>
<evidence type="ECO:0000256" key="2">
    <source>
        <dbReference type="ARBA" id="ARBA00022884"/>
    </source>
</evidence>
<dbReference type="GO" id="GO:0003723">
    <property type="term" value="F:RNA binding"/>
    <property type="evidence" value="ECO:0007669"/>
    <property type="project" value="UniProtKB-UniRule"/>
</dbReference>
<evidence type="ECO:0000259" key="4">
    <source>
        <dbReference type="PROSITE" id="PS50102"/>
    </source>
</evidence>
<comment type="caution">
    <text evidence="5">The sequence shown here is derived from an EMBL/GenBank/DDBJ whole genome shotgun (WGS) entry which is preliminary data.</text>
</comment>
<dbReference type="Gene3D" id="3.30.70.330">
    <property type="match status" value="1"/>
</dbReference>
<evidence type="ECO:0000256" key="1">
    <source>
        <dbReference type="ARBA" id="ARBA00022737"/>
    </source>
</evidence>
<accession>A0A438I672</accession>
<dbReference type="InterPro" id="IPR035979">
    <property type="entry name" value="RBD_domain_sf"/>
</dbReference>
<dbReference type="AlphaFoldDB" id="A0A438I672"/>
<evidence type="ECO:0000313" key="5">
    <source>
        <dbReference type="EMBL" id="RVW92167.1"/>
    </source>
</evidence>
<keyword evidence="1" id="KW-0677">Repeat</keyword>
<keyword evidence="2 3" id="KW-0694">RNA-binding</keyword>
<feature type="domain" description="RRM" evidence="4">
    <location>
        <begin position="1"/>
        <end position="65"/>
    </location>
</feature>